<accession>A0A154L9B1</accession>
<dbReference type="RefSeq" id="WP_062949527.1">
    <property type="nucleotide sequence ID" value="NZ_LPVY01000004.1"/>
</dbReference>
<name>A0A154L9B1_9PROT</name>
<dbReference type="Gene3D" id="3.40.50.12500">
    <property type="match status" value="1"/>
</dbReference>
<dbReference type="InterPro" id="IPR026286">
    <property type="entry name" value="MaiA/AMDase"/>
</dbReference>
<dbReference type="InterPro" id="IPR053714">
    <property type="entry name" value="Iso_Racemase_Enz_sf"/>
</dbReference>
<protein>
    <submittedName>
        <fullName evidence="1">Asp/Glu racemase</fullName>
    </submittedName>
</protein>
<dbReference type="AlphaFoldDB" id="A0A154L9B1"/>
<sequence>MSVAPAVTPEPVDLSYLPDPVAPAGRIGLITLATDFNSEDDLRRIIPDDVGLFTTRIENANPITVDTLRSMADDLPRAARTLLPGYGVDVAIFGCTSGTAVNGSDRIEALINKAMPGTAVTNPLLATDVALRTIGAQKIAVVAPYVLDVTRSVAEQLIARGFDVTRLMGFGLENDIDMTAIPPDALLAAALQVNSPDADAVFISCTAIRSAEIAERAEKLLGKPVITSNQAMIWHALHLMKYDKPVAGFGTLFDHAPHKS</sequence>
<dbReference type="PANTHER" id="PTHR40267:SF1">
    <property type="entry name" value="BLR3294 PROTEIN"/>
    <property type="match status" value="1"/>
</dbReference>
<dbReference type="PANTHER" id="PTHR40267">
    <property type="entry name" value="BLR3294 PROTEIN"/>
    <property type="match status" value="1"/>
</dbReference>
<evidence type="ECO:0000313" key="1">
    <source>
        <dbReference type="EMBL" id="KZB67275.1"/>
    </source>
</evidence>
<comment type="caution">
    <text evidence="1">The sequence shown here is derived from an EMBL/GenBank/DDBJ whole genome shotgun (WGS) entry which is preliminary data.</text>
</comment>
<dbReference type="PIRSF" id="PIRSF015736">
    <property type="entry name" value="MI"/>
    <property type="match status" value="1"/>
</dbReference>
<dbReference type="Proteomes" id="UP000076335">
    <property type="component" value="Unassembled WGS sequence"/>
</dbReference>
<gene>
    <name evidence="1" type="ORF">AUP42_13100</name>
</gene>
<reference evidence="1 2" key="1">
    <citation type="submission" date="2015-12" db="EMBL/GenBank/DDBJ databases">
        <title>Genome sequence of Thalassospira lucentensis MCCC 1A02072.</title>
        <authorList>
            <person name="Lu L."/>
            <person name="Lai Q."/>
            <person name="Shao Z."/>
            <person name="Qian P."/>
        </authorList>
    </citation>
    <scope>NUCLEOTIDE SEQUENCE [LARGE SCALE GENOMIC DNA]</scope>
    <source>
        <strain evidence="1 2">MCCC 1A02072</strain>
    </source>
</reference>
<dbReference type="EMBL" id="LPVY01000004">
    <property type="protein sequence ID" value="KZB67275.1"/>
    <property type="molecule type" value="Genomic_DNA"/>
</dbReference>
<evidence type="ECO:0000313" key="2">
    <source>
        <dbReference type="Proteomes" id="UP000076335"/>
    </source>
</evidence>
<proteinExistence type="predicted"/>
<organism evidence="1 2">
    <name type="scientific">Thalassospira lucentensis</name>
    <dbReference type="NCBI Taxonomy" id="168935"/>
    <lineage>
        <taxon>Bacteria</taxon>
        <taxon>Pseudomonadati</taxon>
        <taxon>Pseudomonadota</taxon>
        <taxon>Alphaproteobacteria</taxon>
        <taxon>Rhodospirillales</taxon>
        <taxon>Thalassospiraceae</taxon>
        <taxon>Thalassospira</taxon>
    </lineage>
</organism>
<dbReference type="Pfam" id="PF17645">
    <property type="entry name" value="Amdase"/>
    <property type="match status" value="1"/>
</dbReference>
<dbReference type="OrthoDB" id="9816064at2"/>